<keyword evidence="8" id="KW-0456">Lyase</keyword>
<dbReference type="EMBL" id="MHTV01000012">
    <property type="protein sequence ID" value="OHA67369.1"/>
    <property type="molecule type" value="Genomic_DNA"/>
</dbReference>
<dbReference type="PANTHER" id="PTHR21235:SF2">
    <property type="entry name" value="IMIDAZOLE GLYCEROL PHOSPHATE SYNTHASE HISHF"/>
    <property type="match status" value="1"/>
</dbReference>
<dbReference type="PANTHER" id="PTHR21235">
    <property type="entry name" value="IMIDAZOLE GLYCEROL PHOSPHATE SYNTHASE SUBUNIT HISF/H IGP SYNTHASE SUBUNIT HISF/H"/>
    <property type="match status" value="1"/>
</dbReference>
<evidence type="ECO:0000256" key="3">
    <source>
        <dbReference type="ARBA" id="ARBA00011152"/>
    </source>
</evidence>
<evidence type="ECO:0000256" key="1">
    <source>
        <dbReference type="ARBA" id="ARBA00005091"/>
    </source>
</evidence>
<dbReference type="AlphaFoldDB" id="A0A1G2R4R3"/>
<evidence type="ECO:0000313" key="13">
    <source>
        <dbReference type="EMBL" id="OHA67369.1"/>
    </source>
</evidence>
<keyword evidence="7 12" id="KW-0368">Histidine biosynthesis</keyword>
<dbReference type="UniPathway" id="UPA00031">
    <property type="reaction ID" value="UER00010"/>
</dbReference>
<accession>A0A1G2R4R3</accession>
<comment type="similarity">
    <text evidence="2 12">Belongs to the HisA/HisF family.</text>
</comment>
<evidence type="ECO:0000313" key="14">
    <source>
        <dbReference type="Proteomes" id="UP000178092"/>
    </source>
</evidence>
<dbReference type="CDD" id="cd04731">
    <property type="entry name" value="HisF"/>
    <property type="match status" value="1"/>
</dbReference>
<evidence type="ECO:0000256" key="7">
    <source>
        <dbReference type="ARBA" id="ARBA00023102"/>
    </source>
</evidence>
<organism evidence="13 14">
    <name type="scientific">Candidatus Wildermuthbacteria bacterium RIFCSPHIGHO2_02_FULL_45_25</name>
    <dbReference type="NCBI Taxonomy" id="1802450"/>
    <lineage>
        <taxon>Bacteria</taxon>
        <taxon>Candidatus Wildermuthiibacteriota</taxon>
    </lineage>
</organism>
<evidence type="ECO:0000256" key="8">
    <source>
        <dbReference type="ARBA" id="ARBA00023239"/>
    </source>
</evidence>
<comment type="function">
    <text evidence="9">IGPS catalyzes the conversion of PRFAR and glutamine to IGP, AICAR and glutamate. The HisF subunit catalyzes the cyclization activity that produces IGP and AICAR from PRFAR using the ammonia provided by the HisH subunit.</text>
</comment>
<name>A0A1G2R4R3_9BACT</name>
<evidence type="ECO:0000256" key="4">
    <source>
        <dbReference type="ARBA" id="ARBA00012809"/>
    </source>
</evidence>
<comment type="caution">
    <text evidence="13">The sequence shown here is derived from an EMBL/GenBank/DDBJ whole genome shotgun (WGS) entry which is preliminary data.</text>
</comment>
<keyword evidence="5" id="KW-0963">Cytoplasm</keyword>
<gene>
    <name evidence="13" type="ORF">A3C04_01800</name>
</gene>
<dbReference type="InterPro" id="IPR011060">
    <property type="entry name" value="RibuloseP-bd_barrel"/>
</dbReference>
<comment type="pathway">
    <text evidence="1">Amino-acid biosynthesis; L-histidine biosynthesis; L-histidine from 5-phospho-alpha-D-ribose 1-diphosphate: step 5/9.</text>
</comment>
<dbReference type="GO" id="GO:0016833">
    <property type="term" value="F:oxo-acid-lyase activity"/>
    <property type="evidence" value="ECO:0007669"/>
    <property type="project" value="InterPro"/>
</dbReference>
<evidence type="ECO:0000256" key="5">
    <source>
        <dbReference type="ARBA" id="ARBA00022490"/>
    </source>
</evidence>
<comment type="subunit">
    <text evidence="3">Heterodimer of HisH and HisF.</text>
</comment>
<keyword evidence="6 12" id="KW-0028">Amino-acid biosynthesis</keyword>
<dbReference type="NCBIfam" id="TIGR03572">
    <property type="entry name" value="WbuZ"/>
    <property type="match status" value="1"/>
</dbReference>
<dbReference type="GO" id="GO:0000107">
    <property type="term" value="F:imidazoleglycerol-phosphate synthase activity"/>
    <property type="evidence" value="ECO:0007669"/>
    <property type="project" value="InterPro"/>
</dbReference>
<sequence length="252" mass="27645">MLKVRIIPTLLYRDFELAKGIRFDSWRRIGGVVQAVRVYNMRMVDELIFLDITATLQKRDPNFQIVDDLADECFMPLTVGGGVRTIQDVQRLLQVGADKVAMNTAGIEFPELIKLVANKFGSQCAVVSIDVKKSPNGKYSVYTHSGTQSTDLDPIFVAKRAEEYGAGEILLCSIDRDGTMEGYDIELIQQVAQAISIPIIASGGAGNYEHMAQAVIEGGASAVAAGSIFQFTQQTPREAKLFLKEKGIPVRL</sequence>
<evidence type="ECO:0000256" key="2">
    <source>
        <dbReference type="ARBA" id="ARBA00009667"/>
    </source>
</evidence>
<dbReference type="InterPro" id="IPR006062">
    <property type="entry name" value="His_biosynth"/>
</dbReference>
<protein>
    <recommendedName>
        <fullName evidence="4">imidazole glycerol-phosphate synthase</fullName>
        <ecNumber evidence="4">4.3.2.10</ecNumber>
    </recommendedName>
    <alternativeName>
        <fullName evidence="10">IGP synthase cyclase subunit</fullName>
    </alternativeName>
</protein>
<proteinExistence type="inferred from homology"/>
<dbReference type="Gene3D" id="3.20.20.70">
    <property type="entry name" value="Aldolase class I"/>
    <property type="match status" value="1"/>
</dbReference>
<dbReference type="InterPro" id="IPR050064">
    <property type="entry name" value="IGPS_HisA/HisF"/>
</dbReference>
<dbReference type="SUPFAM" id="SSF51366">
    <property type="entry name" value="Ribulose-phoshate binding barrel"/>
    <property type="match status" value="1"/>
</dbReference>
<dbReference type="GO" id="GO:0000105">
    <property type="term" value="P:L-histidine biosynthetic process"/>
    <property type="evidence" value="ECO:0007669"/>
    <property type="project" value="UniProtKB-UniPathway"/>
</dbReference>
<evidence type="ECO:0000256" key="9">
    <source>
        <dbReference type="ARBA" id="ARBA00025475"/>
    </source>
</evidence>
<dbReference type="InterPro" id="IPR004651">
    <property type="entry name" value="HisF"/>
</dbReference>
<dbReference type="InterPro" id="IPR013785">
    <property type="entry name" value="Aldolase_TIM"/>
</dbReference>
<evidence type="ECO:0000256" key="12">
    <source>
        <dbReference type="RuleBase" id="RU003657"/>
    </source>
</evidence>
<evidence type="ECO:0000256" key="11">
    <source>
        <dbReference type="ARBA" id="ARBA00047838"/>
    </source>
</evidence>
<dbReference type="EC" id="4.3.2.10" evidence="4"/>
<evidence type="ECO:0000256" key="10">
    <source>
        <dbReference type="ARBA" id="ARBA00030264"/>
    </source>
</evidence>
<comment type="catalytic activity">
    <reaction evidence="11">
        <text>5-[(5-phospho-1-deoxy-D-ribulos-1-ylimino)methylamino]-1-(5-phospho-beta-D-ribosyl)imidazole-4-carboxamide + L-glutamine = D-erythro-1-(imidazol-4-yl)glycerol 3-phosphate + 5-amino-1-(5-phospho-beta-D-ribosyl)imidazole-4-carboxamide + L-glutamate + H(+)</text>
        <dbReference type="Rhea" id="RHEA:24793"/>
        <dbReference type="ChEBI" id="CHEBI:15378"/>
        <dbReference type="ChEBI" id="CHEBI:29985"/>
        <dbReference type="ChEBI" id="CHEBI:58278"/>
        <dbReference type="ChEBI" id="CHEBI:58359"/>
        <dbReference type="ChEBI" id="CHEBI:58475"/>
        <dbReference type="ChEBI" id="CHEBI:58525"/>
        <dbReference type="EC" id="4.3.2.10"/>
    </reaction>
</comment>
<reference evidence="13 14" key="1">
    <citation type="journal article" date="2016" name="Nat. Commun.">
        <title>Thousands of microbial genomes shed light on interconnected biogeochemical processes in an aquifer system.</title>
        <authorList>
            <person name="Anantharaman K."/>
            <person name="Brown C.T."/>
            <person name="Hug L.A."/>
            <person name="Sharon I."/>
            <person name="Castelle C.J."/>
            <person name="Probst A.J."/>
            <person name="Thomas B.C."/>
            <person name="Singh A."/>
            <person name="Wilkins M.J."/>
            <person name="Karaoz U."/>
            <person name="Brodie E.L."/>
            <person name="Williams K.H."/>
            <person name="Hubbard S.S."/>
            <person name="Banfield J.F."/>
        </authorList>
    </citation>
    <scope>NUCLEOTIDE SEQUENCE [LARGE SCALE GENOMIC DNA]</scope>
</reference>
<dbReference type="InterPro" id="IPR020021">
    <property type="entry name" value="Glycosyl_amidation-assoc_WbuZ"/>
</dbReference>
<dbReference type="Proteomes" id="UP000178092">
    <property type="component" value="Unassembled WGS sequence"/>
</dbReference>
<dbReference type="Pfam" id="PF00977">
    <property type="entry name" value="His_biosynth"/>
    <property type="match status" value="1"/>
</dbReference>
<evidence type="ECO:0000256" key="6">
    <source>
        <dbReference type="ARBA" id="ARBA00022605"/>
    </source>
</evidence>